<evidence type="ECO:0000313" key="4">
    <source>
        <dbReference type="EMBL" id="MDI1488350.1"/>
    </source>
</evidence>
<dbReference type="GO" id="GO:0031201">
    <property type="term" value="C:SNARE complex"/>
    <property type="evidence" value="ECO:0007669"/>
    <property type="project" value="TreeGrafter"/>
</dbReference>
<feature type="compositionally biased region" description="Low complexity" evidence="2">
    <location>
        <begin position="116"/>
        <end position="132"/>
    </location>
</feature>
<dbReference type="PROSITE" id="PS50192">
    <property type="entry name" value="T_SNARE"/>
    <property type="match status" value="1"/>
</dbReference>
<evidence type="ECO:0000256" key="2">
    <source>
        <dbReference type="SAM" id="MobiDB-lite"/>
    </source>
</evidence>
<dbReference type="InterPro" id="IPR000727">
    <property type="entry name" value="T_SNARE_dom"/>
</dbReference>
<feature type="non-terminal residue" evidence="4">
    <location>
        <position position="427"/>
    </location>
</feature>
<dbReference type="FunFam" id="1.20.5.110:FF:000048">
    <property type="entry name" value="Protein transport protein SEC9"/>
    <property type="match status" value="1"/>
</dbReference>
<dbReference type="GO" id="GO:0005484">
    <property type="term" value="F:SNAP receptor activity"/>
    <property type="evidence" value="ECO:0007669"/>
    <property type="project" value="TreeGrafter"/>
</dbReference>
<dbReference type="SUPFAM" id="SSF58038">
    <property type="entry name" value="SNARE fusion complex"/>
    <property type="match status" value="2"/>
</dbReference>
<feature type="domain" description="T-SNARE coiled-coil homology" evidence="3">
    <location>
        <begin position="376"/>
        <end position="421"/>
    </location>
</feature>
<dbReference type="SMART" id="SM00397">
    <property type="entry name" value="t_SNARE"/>
    <property type="match status" value="2"/>
</dbReference>
<dbReference type="GO" id="GO:0005886">
    <property type="term" value="C:plasma membrane"/>
    <property type="evidence" value="ECO:0007669"/>
    <property type="project" value="TreeGrafter"/>
</dbReference>
<evidence type="ECO:0000259" key="3">
    <source>
        <dbReference type="PROSITE" id="PS50192"/>
    </source>
</evidence>
<comment type="similarity">
    <text evidence="1">Belongs to the SNAP-25 family.</text>
</comment>
<protein>
    <submittedName>
        <fullName evidence="4">Protein transport protein S9 plasma membrane t-SNARE</fullName>
    </submittedName>
</protein>
<proteinExistence type="inferred from homology"/>
<feature type="compositionally biased region" description="Low complexity" evidence="2">
    <location>
        <begin position="77"/>
        <end position="86"/>
    </location>
</feature>
<keyword evidence="5" id="KW-1185">Reference proteome</keyword>
<accession>A0AA43QKU9</accession>
<dbReference type="Proteomes" id="UP001161017">
    <property type="component" value="Unassembled WGS sequence"/>
</dbReference>
<feature type="compositionally biased region" description="Polar residues" evidence="2">
    <location>
        <begin position="42"/>
        <end position="53"/>
    </location>
</feature>
<dbReference type="GO" id="GO:0006887">
    <property type="term" value="P:exocytosis"/>
    <property type="evidence" value="ECO:0007669"/>
    <property type="project" value="TreeGrafter"/>
</dbReference>
<sequence>MGVFGKKSDDKGEDSKRSALFGGRSKNSKSPSPQSQNPYANLPSQSDAYTQAKSRAGVPGYSQPSSTSTPPPGYAGAGAASAGGSRYPDEKKSANGYGPDKYGAQGGYGGDRYGSDRGAGPSQAAAPASSRSGGYGGLGPAPAQQDDNRNALFGGAKERVQKQHQQQMGYGPPPPPYEDGSPQAGGGDYGGPPRPDYQAYGDRQLTAEEEEEEDVTATKQQMRFIKQEDVSSTRNALRLAAQAEEQGMNTLARIGAQGERIHNTEKNLDLTANHNKLAEEKAKELKKLNRSMFAVHVSNPFTASSREEQRNLDVLEKHAVERAQREASRREGFQTDQRMQQTFKDLSRQDPNSVTTKKASLAERAKFQFEADSEDDELENEIDGNLSALGAAAGRLNGLARATGKEVDEQNRHLERINAKVRLWYPP</sequence>
<feature type="compositionally biased region" description="Low complexity" evidence="2">
    <location>
        <begin position="28"/>
        <end position="38"/>
    </location>
</feature>
<dbReference type="AlphaFoldDB" id="A0AA43QKU9"/>
<organism evidence="4 5">
    <name type="scientific">Ramalina farinacea</name>
    <dbReference type="NCBI Taxonomy" id="258253"/>
    <lineage>
        <taxon>Eukaryota</taxon>
        <taxon>Fungi</taxon>
        <taxon>Dikarya</taxon>
        <taxon>Ascomycota</taxon>
        <taxon>Pezizomycotina</taxon>
        <taxon>Lecanoromycetes</taxon>
        <taxon>OSLEUM clade</taxon>
        <taxon>Lecanoromycetidae</taxon>
        <taxon>Lecanorales</taxon>
        <taxon>Lecanorineae</taxon>
        <taxon>Ramalinaceae</taxon>
        <taxon>Ramalina</taxon>
    </lineage>
</organism>
<comment type="caution">
    <text evidence="4">The sequence shown here is derived from an EMBL/GenBank/DDBJ whole genome shotgun (WGS) entry which is preliminary data.</text>
</comment>
<dbReference type="PANTHER" id="PTHR19305">
    <property type="entry name" value="SYNAPTOSOMAL ASSOCIATED PROTEIN"/>
    <property type="match status" value="1"/>
</dbReference>
<name>A0AA43QKU9_9LECA</name>
<gene>
    <name evidence="4" type="primary">SEC9</name>
    <name evidence="4" type="ORF">OHK93_007625</name>
</gene>
<feature type="region of interest" description="Disordered" evidence="2">
    <location>
        <begin position="1"/>
        <end position="232"/>
    </location>
</feature>
<dbReference type="CDD" id="cd15857">
    <property type="entry name" value="SNARE_SEC9C"/>
    <property type="match status" value="1"/>
</dbReference>
<dbReference type="GO" id="GO:0006906">
    <property type="term" value="P:vesicle fusion"/>
    <property type="evidence" value="ECO:0007669"/>
    <property type="project" value="TreeGrafter"/>
</dbReference>
<evidence type="ECO:0000313" key="5">
    <source>
        <dbReference type="Proteomes" id="UP001161017"/>
    </source>
</evidence>
<feature type="compositionally biased region" description="Low complexity" evidence="2">
    <location>
        <begin position="59"/>
        <end position="68"/>
    </location>
</feature>
<dbReference type="Gene3D" id="1.20.5.110">
    <property type="match status" value="2"/>
</dbReference>
<reference evidence="4" key="1">
    <citation type="journal article" date="2023" name="Genome Biol. Evol.">
        <title>First Whole Genome Sequence and Flow Cytometry Genome Size Data for the Lichen-Forming Fungus Ramalina farinacea (Ascomycota).</title>
        <authorList>
            <person name="Llewellyn T."/>
            <person name="Mian S."/>
            <person name="Hill R."/>
            <person name="Leitch I.J."/>
            <person name="Gaya E."/>
        </authorList>
    </citation>
    <scope>NUCLEOTIDE SEQUENCE</scope>
    <source>
        <strain evidence="4">LIQ254RAFAR</strain>
    </source>
</reference>
<dbReference type="EMBL" id="JAPUFD010000007">
    <property type="protein sequence ID" value="MDI1488350.1"/>
    <property type="molecule type" value="Genomic_DNA"/>
</dbReference>
<dbReference type="CDD" id="cd15886">
    <property type="entry name" value="SNARE_SEC9N"/>
    <property type="match status" value="1"/>
</dbReference>
<dbReference type="GO" id="GO:0019905">
    <property type="term" value="F:syntaxin binding"/>
    <property type="evidence" value="ECO:0007669"/>
    <property type="project" value="TreeGrafter"/>
</dbReference>
<dbReference type="PANTHER" id="PTHR19305:SF9">
    <property type="entry name" value="SYNAPTOSOMAL-ASSOCIATED PROTEIN 29"/>
    <property type="match status" value="1"/>
</dbReference>
<feature type="compositionally biased region" description="Basic and acidic residues" evidence="2">
    <location>
        <begin position="1"/>
        <end position="17"/>
    </location>
</feature>
<evidence type="ECO:0000256" key="1">
    <source>
        <dbReference type="ARBA" id="ARBA00009480"/>
    </source>
</evidence>